<dbReference type="RefSeq" id="WP_344446126.1">
    <property type="nucleotide sequence ID" value="NZ_BAAALF010000213.1"/>
</dbReference>
<dbReference type="Pfam" id="PF00107">
    <property type="entry name" value="ADH_zinc_N"/>
    <property type="match status" value="1"/>
</dbReference>
<gene>
    <name evidence="2" type="ORF">GCM10009665_68950</name>
</gene>
<dbReference type="InterPro" id="IPR020843">
    <property type="entry name" value="ER"/>
</dbReference>
<protein>
    <submittedName>
        <fullName evidence="2">Zinc-binding dehydrogenase</fullName>
    </submittedName>
</protein>
<reference evidence="2 3" key="1">
    <citation type="journal article" date="2019" name="Int. J. Syst. Evol. Microbiol.">
        <title>The Global Catalogue of Microorganisms (GCM) 10K type strain sequencing project: providing services to taxonomists for standard genome sequencing and annotation.</title>
        <authorList>
            <consortium name="The Broad Institute Genomics Platform"/>
            <consortium name="The Broad Institute Genome Sequencing Center for Infectious Disease"/>
            <person name="Wu L."/>
            <person name="Ma J."/>
        </authorList>
    </citation>
    <scope>NUCLEOTIDE SEQUENCE [LARGE SCALE GENOMIC DNA]</scope>
    <source>
        <strain evidence="2 3">JCM 13004</strain>
    </source>
</reference>
<proteinExistence type="predicted"/>
<dbReference type="InterPro" id="IPR036291">
    <property type="entry name" value="NAD(P)-bd_dom_sf"/>
</dbReference>
<evidence type="ECO:0000313" key="2">
    <source>
        <dbReference type="EMBL" id="GAA1270874.1"/>
    </source>
</evidence>
<name>A0ABN1WZF0_9ACTN</name>
<evidence type="ECO:0000259" key="1">
    <source>
        <dbReference type="SMART" id="SM00829"/>
    </source>
</evidence>
<dbReference type="Proteomes" id="UP001500037">
    <property type="component" value="Unassembled WGS sequence"/>
</dbReference>
<evidence type="ECO:0000313" key="3">
    <source>
        <dbReference type="Proteomes" id="UP001500037"/>
    </source>
</evidence>
<dbReference type="InterPro" id="IPR051397">
    <property type="entry name" value="Zn-ADH-like_protein"/>
</dbReference>
<dbReference type="Pfam" id="PF08240">
    <property type="entry name" value="ADH_N"/>
    <property type="match status" value="1"/>
</dbReference>
<dbReference type="EMBL" id="BAAALF010000213">
    <property type="protein sequence ID" value="GAA1270874.1"/>
    <property type="molecule type" value="Genomic_DNA"/>
</dbReference>
<dbReference type="InterPro" id="IPR011032">
    <property type="entry name" value="GroES-like_sf"/>
</dbReference>
<dbReference type="PANTHER" id="PTHR43677">
    <property type="entry name" value="SHORT-CHAIN DEHYDROGENASE/REDUCTASE"/>
    <property type="match status" value="1"/>
</dbReference>
<dbReference type="SMART" id="SM00829">
    <property type="entry name" value="PKS_ER"/>
    <property type="match status" value="1"/>
</dbReference>
<dbReference type="Gene3D" id="3.90.180.10">
    <property type="entry name" value="Medium-chain alcohol dehydrogenases, catalytic domain"/>
    <property type="match status" value="1"/>
</dbReference>
<dbReference type="PANTHER" id="PTHR43677:SF4">
    <property type="entry name" value="QUINONE OXIDOREDUCTASE-LIKE PROTEIN 2"/>
    <property type="match status" value="1"/>
</dbReference>
<comment type="caution">
    <text evidence="2">The sequence shown here is derived from an EMBL/GenBank/DDBJ whole genome shotgun (WGS) entry which is preliminary data.</text>
</comment>
<dbReference type="InterPro" id="IPR013149">
    <property type="entry name" value="ADH-like_C"/>
</dbReference>
<dbReference type="SUPFAM" id="SSF50129">
    <property type="entry name" value="GroES-like"/>
    <property type="match status" value="1"/>
</dbReference>
<dbReference type="SUPFAM" id="SSF51735">
    <property type="entry name" value="NAD(P)-binding Rossmann-fold domains"/>
    <property type="match status" value="1"/>
</dbReference>
<organism evidence="2 3">
    <name type="scientific">Kitasatospora nipponensis</name>
    <dbReference type="NCBI Taxonomy" id="258049"/>
    <lineage>
        <taxon>Bacteria</taxon>
        <taxon>Bacillati</taxon>
        <taxon>Actinomycetota</taxon>
        <taxon>Actinomycetes</taxon>
        <taxon>Kitasatosporales</taxon>
        <taxon>Streptomycetaceae</taxon>
        <taxon>Kitasatospora</taxon>
    </lineage>
</organism>
<feature type="domain" description="Enoyl reductase (ER)" evidence="1">
    <location>
        <begin position="15"/>
        <end position="314"/>
    </location>
</feature>
<dbReference type="Gene3D" id="3.40.50.720">
    <property type="entry name" value="NAD(P)-binding Rossmann-like Domain"/>
    <property type="match status" value="1"/>
</dbReference>
<dbReference type="InterPro" id="IPR013154">
    <property type="entry name" value="ADH-like_N"/>
</dbReference>
<keyword evidence="3" id="KW-1185">Reference proteome</keyword>
<accession>A0ABN1WZF0</accession>
<sequence>MSGAVMRAAVIHRHGGPEEFRTELVPEPVAGPGQCLLDVTFAGLNYADLHCRRGEYGGQPLPAVLGADVVGRQRGDGRRVVALLRAGGGYAQVACAEDAHTVEVPAGVSGEQALALLEQGATAYGALTLLGRLRPGERVAVTAAAGGVGHLAVQLARELGAGRVVGLASTAAKREFVRSLGADAVLDPGDPHLVERLGSCGVDLFVDSVGGELLRAGLASLAPFGRLLSVGGRGGPEDSFAVDELADRSAGLLGFWLQHVLDDRALFADVAGRLFELAERKRLVARIDRVVPLDAVGAAHRALADRLTMGKVLIDLRGPS</sequence>